<dbReference type="InterPro" id="IPR002778">
    <property type="entry name" value="Signal_recog_particle_SRP19"/>
</dbReference>
<accession>A0AAN7V074</accession>
<proteinExistence type="predicted"/>
<dbReference type="GO" id="GO:0005786">
    <property type="term" value="C:signal recognition particle, endoplasmic reticulum targeting"/>
    <property type="evidence" value="ECO:0007669"/>
    <property type="project" value="UniProtKB-KW"/>
</dbReference>
<evidence type="ECO:0000256" key="4">
    <source>
        <dbReference type="ARBA" id="ARBA00023274"/>
    </source>
</evidence>
<dbReference type="Proteomes" id="UP001305414">
    <property type="component" value="Unassembled WGS sequence"/>
</dbReference>
<dbReference type="AlphaFoldDB" id="A0AAN7V074"/>
<comment type="subcellular location">
    <subcellularLocation>
        <location evidence="1">Cytoplasm</location>
    </subcellularLocation>
</comment>
<evidence type="ECO:0008006" key="8">
    <source>
        <dbReference type="Google" id="ProtNLM"/>
    </source>
</evidence>
<feature type="compositionally biased region" description="Acidic residues" evidence="5">
    <location>
        <begin position="9"/>
        <end position="29"/>
    </location>
</feature>
<dbReference type="FunFam" id="3.30.56.30:FF:000003">
    <property type="entry name" value="Signal recognition particle SEC65 subunit"/>
    <property type="match status" value="1"/>
</dbReference>
<evidence type="ECO:0000313" key="7">
    <source>
        <dbReference type="Proteomes" id="UP001305414"/>
    </source>
</evidence>
<organism evidence="6 7">
    <name type="scientific">Xylaria bambusicola</name>
    <dbReference type="NCBI Taxonomy" id="326684"/>
    <lineage>
        <taxon>Eukaryota</taxon>
        <taxon>Fungi</taxon>
        <taxon>Dikarya</taxon>
        <taxon>Ascomycota</taxon>
        <taxon>Pezizomycotina</taxon>
        <taxon>Sordariomycetes</taxon>
        <taxon>Xylariomycetidae</taxon>
        <taxon>Xylariales</taxon>
        <taxon>Xylariaceae</taxon>
        <taxon>Xylaria</taxon>
    </lineage>
</organism>
<reference evidence="6 7" key="1">
    <citation type="submission" date="2023-10" db="EMBL/GenBank/DDBJ databases">
        <title>Draft genome sequence of Xylaria bambusicola isolate GMP-LS, the root and basal stem rot pathogen of sugarcane in Indonesia.</title>
        <authorList>
            <person name="Selvaraj P."/>
            <person name="Muralishankar V."/>
            <person name="Muruganantham S."/>
            <person name="Sp S."/>
            <person name="Haryani S."/>
            <person name="Lau K.J.X."/>
            <person name="Naqvi N.I."/>
        </authorList>
    </citation>
    <scope>NUCLEOTIDE SEQUENCE [LARGE SCALE GENOMIC DNA]</scope>
    <source>
        <strain evidence="6">GMP-LS</strain>
    </source>
</reference>
<dbReference type="SUPFAM" id="SSF69695">
    <property type="entry name" value="SRP19"/>
    <property type="match status" value="1"/>
</dbReference>
<dbReference type="GO" id="GO:0008312">
    <property type="term" value="F:7S RNA binding"/>
    <property type="evidence" value="ECO:0007669"/>
    <property type="project" value="InterPro"/>
</dbReference>
<evidence type="ECO:0000256" key="5">
    <source>
        <dbReference type="SAM" id="MobiDB-lite"/>
    </source>
</evidence>
<keyword evidence="3" id="KW-0733">Signal recognition particle</keyword>
<comment type="caution">
    <text evidence="6">The sequence shown here is derived from an EMBL/GenBank/DDBJ whole genome shotgun (WGS) entry which is preliminary data.</text>
</comment>
<feature type="compositionally biased region" description="Low complexity" evidence="5">
    <location>
        <begin position="34"/>
        <end position="50"/>
    </location>
</feature>
<sequence>MSHARIEEVSDSDDDVSDPSEGDIEDFQDSDILRAIPSRPAPSSSSQPQTRNPPPPQRQQQPQQQHTSQQAPQPGLQPNDIKDYQMLYPVYFDATRSRAEGRRVPASLAVKNPLAREIANACAALRLSPVFEAHRTHPKDWANPGRVRVALKEARARNHPVKNKHHLYVVVAKYLQEHPTTDDSPALRQGMRGLGPGSLGGAGDVYADGKPWPRSAVPKGWKMGELLPAYSAAMTGGGVSENAFKDMMREMQGGGGMPGMPGMPGMNADMMSMLQNMGMGGGGGGGGPVIGGSEGGGRKGKKGKR</sequence>
<keyword evidence="2" id="KW-0963">Cytoplasm</keyword>
<dbReference type="Gene3D" id="3.30.56.30">
    <property type="entry name" value="Signal recognition particle, SRP19-like subunit"/>
    <property type="match status" value="1"/>
</dbReference>
<feature type="compositionally biased region" description="Low complexity" evidence="5">
    <location>
        <begin position="58"/>
        <end position="74"/>
    </location>
</feature>
<evidence type="ECO:0000256" key="1">
    <source>
        <dbReference type="ARBA" id="ARBA00004496"/>
    </source>
</evidence>
<evidence type="ECO:0000256" key="2">
    <source>
        <dbReference type="ARBA" id="ARBA00022490"/>
    </source>
</evidence>
<feature type="compositionally biased region" description="Gly residues" evidence="5">
    <location>
        <begin position="281"/>
        <end position="295"/>
    </location>
</feature>
<evidence type="ECO:0000313" key="6">
    <source>
        <dbReference type="EMBL" id="KAK5636356.1"/>
    </source>
</evidence>
<dbReference type="PANTHER" id="PTHR17453:SF0">
    <property type="entry name" value="SIGNAL RECOGNITION PARTICLE 19 KDA PROTEIN"/>
    <property type="match status" value="1"/>
</dbReference>
<dbReference type="Pfam" id="PF01922">
    <property type="entry name" value="SRP19"/>
    <property type="match status" value="1"/>
</dbReference>
<name>A0AAN7V074_9PEZI</name>
<gene>
    <name evidence="6" type="ORF">RRF57_012068</name>
</gene>
<feature type="region of interest" description="Disordered" evidence="5">
    <location>
        <begin position="281"/>
        <end position="305"/>
    </location>
</feature>
<dbReference type="EMBL" id="JAWHQM010000067">
    <property type="protein sequence ID" value="KAK5636356.1"/>
    <property type="molecule type" value="Genomic_DNA"/>
</dbReference>
<dbReference type="InterPro" id="IPR036521">
    <property type="entry name" value="SRP19-like_sf"/>
</dbReference>
<evidence type="ECO:0000256" key="3">
    <source>
        <dbReference type="ARBA" id="ARBA00023135"/>
    </source>
</evidence>
<dbReference type="PANTHER" id="PTHR17453">
    <property type="entry name" value="SIGNAL RECOGNITION PARTICLE 19 KD PROTEIN"/>
    <property type="match status" value="1"/>
</dbReference>
<dbReference type="GO" id="GO:0006617">
    <property type="term" value="P:SRP-dependent cotranslational protein targeting to membrane, signal sequence recognition"/>
    <property type="evidence" value="ECO:0007669"/>
    <property type="project" value="TreeGrafter"/>
</dbReference>
<protein>
    <recommendedName>
        <fullName evidence="8">Signal recognition particle SRP19 subunit</fullName>
    </recommendedName>
</protein>
<keyword evidence="7" id="KW-1185">Reference proteome</keyword>
<keyword evidence="4" id="KW-0687">Ribonucleoprotein</keyword>
<feature type="region of interest" description="Disordered" evidence="5">
    <location>
        <begin position="1"/>
        <end position="80"/>
    </location>
</feature>